<dbReference type="GeneID" id="7452333"/>
<feature type="compositionally biased region" description="Polar residues" evidence="1">
    <location>
        <begin position="289"/>
        <end position="312"/>
    </location>
</feature>
<organism evidence="2 3">
    <name type="scientific">Thalassiosira pseudonana</name>
    <name type="common">Marine diatom</name>
    <name type="synonym">Cyclotella nana</name>
    <dbReference type="NCBI Taxonomy" id="35128"/>
    <lineage>
        <taxon>Eukaryota</taxon>
        <taxon>Sar</taxon>
        <taxon>Stramenopiles</taxon>
        <taxon>Ochrophyta</taxon>
        <taxon>Bacillariophyta</taxon>
        <taxon>Coscinodiscophyceae</taxon>
        <taxon>Thalassiosirophycidae</taxon>
        <taxon>Thalassiosirales</taxon>
        <taxon>Thalassiosiraceae</taxon>
        <taxon>Thalassiosira</taxon>
    </lineage>
</organism>
<evidence type="ECO:0000313" key="2">
    <source>
        <dbReference type="EMBL" id="EED94930.1"/>
    </source>
</evidence>
<feature type="compositionally biased region" description="Low complexity" evidence="1">
    <location>
        <begin position="33"/>
        <end position="51"/>
    </location>
</feature>
<feature type="compositionally biased region" description="Polar residues" evidence="1">
    <location>
        <begin position="185"/>
        <end position="197"/>
    </location>
</feature>
<reference evidence="2 3" key="1">
    <citation type="journal article" date="2004" name="Science">
        <title>The genome of the diatom Thalassiosira pseudonana: ecology, evolution, and metabolism.</title>
        <authorList>
            <person name="Armbrust E.V."/>
            <person name="Berges J.A."/>
            <person name="Bowler C."/>
            <person name="Green B.R."/>
            <person name="Martinez D."/>
            <person name="Putnam N.H."/>
            <person name="Zhou S."/>
            <person name="Allen A.E."/>
            <person name="Apt K.E."/>
            <person name="Bechner M."/>
            <person name="Brzezinski M.A."/>
            <person name="Chaal B.K."/>
            <person name="Chiovitti A."/>
            <person name="Davis A.K."/>
            <person name="Demarest M.S."/>
            <person name="Detter J.C."/>
            <person name="Glavina T."/>
            <person name="Goodstein D."/>
            <person name="Hadi M.Z."/>
            <person name="Hellsten U."/>
            <person name="Hildebrand M."/>
            <person name="Jenkins B.D."/>
            <person name="Jurka J."/>
            <person name="Kapitonov V.V."/>
            <person name="Kroger N."/>
            <person name="Lau W.W."/>
            <person name="Lane T.W."/>
            <person name="Larimer F.W."/>
            <person name="Lippmeier J.C."/>
            <person name="Lucas S."/>
            <person name="Medina M."/>
            <person name="Montsant A."/>
            <person name="Obornik M."/>
            <person name="Parker M.S."/>
            <person name="Palenik B."/>
            <person name="Pazour G.J."/>
            <person name="Richardson P.M."/>
            <person name="Rynearson T.A."/>
            <person name="Saito M.A."/>
            <person name="Schwartz D.C."/>
            <person name="Thamatrakoln K."/>
            <person name="Valentin K."/>
            <person name="Vardi A."/>
            <person name="Wilkerson F.P."/>
            <person name="Rokhsar D.S."/>
        </authorList>
    </citation>
    <scope>NUCLEOTIDE SEQUENCE [LARGE SCALE GENOMIC DNA]</scope>
    <source>
        <strain evidence="2 3">CCMP1335</strain>
    </source>
</reference>
<reference evidence="2 3" key="2">
    <citation type="journal article" date="2008" name="Nature">
        <title>The Phaeodactylum genome reveals the evolutionary history of diatom genomes.</title>
        <authorList>
            <person name="Bowler C."/>
            <person name="Allen A.E."/>
            <person name="Badger J.H."/>
            <person name="Grimwood J."/>
            <person name="Jabbari K."/>
            <person name="Kuo A."/>
            <person name="Maheswari U."/>
            <person name="Martens C."/>
            <person name="Maumus F."/>
            <person name="Otillar R.P."/>
            <person name="Rayko E."/>
            <person name="Salamov A."/>
            <person name="Vandepoele K."/>
            <person name="Beszteri B."/>
            <person name="Gruber A."/>
            <person name="Heijde M."/>
            <person name="Katinka M."/>
            <person name="Mock T."/>
            <person name="Valentin K."/>
            <person name="Verret F."/>
            <person name="Berges J.A."/>
            <person name="Brownlee C."/>
            <person name="Cadoret J.P."/>
            <person name="Chiovitti A."/>
            <person name="Choi C.J."/>
            <person name="Coesel S."/>
            <person name="De Martino A."/>
            <person name="Detter J.C."/>
            <person name="Durkin C."/>
            <person name="Falciatore A."/>
            <person name="Fournet J."/>
            <person name="Haruta M."/>
            <person name="Huysman M.J."/>
            <person name="Jenkins B.D."/>
            <person name="Jiroutova K."/>
            <person name="Jorgensen R.E."/>
            <person name="Joubert Y."/>
            <person name="Kaplan A."/>
            <person name="Kroger N."/>
            <person name="Kroth P.G."/>
            <person name="La Roche J."/>
            <person name="Lindquist E."/>
            <person name="Lommer M."/>
            <person name="Martin-Jezequel V."/>
            <person name="Lopez P.J."/>
            <person name="Lucas S."/>
            <person name="Mangogna M."/>
            <person name="McGinnis K."/>
            <person name="Medlin L.K."/>
            <person name="Montsant A."/>
            <person name="Oudot-Le Secq M.P."/>
            <person name="Napoli C."/>
            <person name="Obornik M."/>
            <person name="Parker M.S."/>
            <person name="Petit J.L."/>
            <person name="Porcel B.M."/>
            <person name="Poulsen N."/>
            <person name="Robison M."/>
            <person name="Rychlewski L."/>
            <person name="Rynearson T.A."/>
            <person name="Schmutz J."/>
            <person name="Shapiro H."/>
            <person name="Siaut M."/>
            <person name="Stanley M."/>
            <person name="Sussman M.R."/>
            <person name="Taylor A.R."/>
            <person name="Vardi A."/>
            <person name="von Dassow P."/>
            <person name="Vyverman W."/>
            <person name="Willis A."/>
            <person name="Wyrwicz L.S."/>
            <person name="Rokhsar D.S."/>
            <person name="Weissenbach J."/>
            <person name="Armbrust E.V."/>
            <person name="Green B.R."/>
            <person name="Van de Peer Y."/>
            <person name="Grigoriev I.V."/>
        </authorList>
    </citation>
    <scope>NUCLEOTIDE SEQUENCE [LARGE SCALE GENOMIC DNA]</scope>
    <source>
        <strain evidence="2 3">CCMP1335</strain>
    </source>
</reference>
<name>B8BVG5_THAPS</name>
<dbReference type="KEGG" id="tps:THAPSDRAFT_21477"/>
<keyword evidence="3" id="KW-1185">Reference proteome</keyword>
<dbReference type="HOGENOM" id="CLU_742908_0_0_1"/>
<feature type="compositionally biased region" description="Basic and acidic residues" evidence="1">
    <location>
        <begin position="204"/>
        <end position="227"/>
    </location>
</feature>
<feature type="region of interest" description="Disordered" evidence="1">
    <location>
        <begin position="1"/>
        <end position="113"/>
    </location>
</feature>
<feature type="region of interest" description="Disordered" evidence="1">
    <location>
        <begin position="140"/>
        <end position="346"/>
    </location>
</feature>
<proteinExistence type="predicted"/>
<dbReference type="RefSeq" id="XP_002287487.1">
    <property type="nucleotide sequence ID" value="XM_002287451.1"/>
</dbReference>
<feature type="compositionally biased region" description="Low complexity" evidence="1">
    <location>
        <begin position="94"/>
        <end position="113"/>
    </location>
</feature>
<evidence type="ECO:0000313" key="3">
    <source>
        <dbReference type="Proteomes" id="UP000001449"/>
    </source>
</evidence>
<feature type="compositionally biased region" description="Basic residues" evidence="1">
    <location>
        <begin position="19"/>
        <end position="30"/>
    </location>
</feature>
<dbReference type="EMBL" id="CM000639">
    <property type="protein sequence ID" value="EED94930.1"/>
    <property type="molecule type" value="Genomic_DNA"/>
</dbReference>
<feature type="compositionally biased region" description="Polar residues" evidence="1">
    <location>
        <begin position="52"/>
        <end position="79"/>
    </location>
</feature>
<dbReference type="PaxDb" id="35128-Thaps21477"/>
<accession>B8BVG5</accession>
<sequence>MSNYSPPNFEFADDSPIQKGRKHRRGRGHATKSSSSSNSRSNGGPSSPSLSAQLTGSKNTQTQYFSADWDNVNTSLNSRNNDDHNSCAGSLTYSASSSVQSGMSSGGESSNDSSFADIIKLIDSEGEGSSEVKAFMSARSEAASEFGGTTASVRDGGSAVAGWMQRVDARAKQQQQQKKQQQQQHNSSGRGRNSNAANVALNYSRDDSNDEDVKLETITGRDEEAGRRSTNIVITSRSQKSLPRSVQERSPYTSANPSRHGTITPPPNNRNKRTSTPPGYASSAPPIARTNSQRSKSSSDGSWDTPTQSPPHNSKPPHARSTPVSKTSRRKSSGNERSGSAAQDVGGDISEAVYTKFWMCGFTDAFNFDKFEV</sequence>
<dbReference type="eggNOG" id="ENOG502QYFZ">
    <property type="taxonomic scope" value="Eukaryota"/>
</dbReference>
<feature type="compositionally biased region" description="Low complexity" evidence="1">
    <location>
        <begin position="172"/>
        <end position="184"/>
    </location>
</feature>
<dbReference type="OMA" id="CAGSLTY"/>
<dbReference type="AlphaFoldDB" id="B8BVG5"/>
<evidence type="ECO:0000256" key="1">
    <source>
        <dbReference type="SAM" id="MobiDB-lite"/>
    </source>
</evidence>
<protein>
    <submittedName>
        <fullName evidence="2">Uncharacterized protein</fullName>
    </submittedName>
</protein>
<gene>
    <name evidence="2" type="ORF">THAPSDRAFT_21477</name>
</gene>
<dbReference type="Proteomes" id="UP000001449">
    <property type="component" value="Chromosome 2"/>
</dbReference>
<dbReference type="InParanoid" id="B8BVG5"/>
<feature type="compositionally biased region" description="Polar residues" evidence="1">
    <location>
        <begin position="228"/>
        <end position="261"/>
    </location>
</feature>